<organism evidence="2 3">
    <name type="scientific">Venturia inaequalis</name>
    <name type="common">Apple scab fungus</name>
    <dbReference type="NCBI Taxonomy" id="5025"/>
    <lineage>
        <taxon>Eukaryota</taxon>
        <taxon>Fungi</taxon>
        <taxon>Dikarya</taxon>
        <taxon>Ascomycota</taxon>
        <taxon>Pezizomycotina</taxon>
        <taxon>Dothideomycetes</taxon>
        <taxon>Pleosporomycetidae</taxon>
        <taxon>Venturiales</taxon>
        <taxon>Venturiaceae</taxon>
        <taxon>Venturia</taxon>
    </lineage>
</organism>
<proteinExistence type="predicted"/>
<feature type="signal peptide" evidence="1">
    <location>
        <begin position="1"/>
        <end position="18"/>
    </location>
</feature>
<evidence type="ECO:0000256" key="1">
    <source>
        <dbReference type="SAM" id="SignalP"/>
    </source>
</evidence>
<feature type="chain" id="PRO_5034346499" description="Secreted protein" evidence="1">
    <location>
        <begin position="19"/>
        <end position="333"/>
    </location>
</feature>
<dbReference type="Proteomes" id="UP000447873">
    <property type="component" value="Unassembled WGS sequence"/>
</dbReference>
<protein>
    <recommendedName>
        <fullName evidence="4">Secreted protein</fullName>
    </recommendedName>
</protein>
<evidence type="ECO:0000313" key="2">
    <source>
        <dbReference type="EMBL" id="KAE9970645.1"/>
    </source>
</evidence>
<dbReference type="EMBL" id="WNWS01000324">
    <property type="protein sequence ID" value="KAE9970645.1"/>
    <property type="molecule type" value="Genomic_DNA"/>
</dbReference>
<keyword evidence="1" id="KW-0732">Signal</keyword>
<comment type="caution">
    <text evidence="2">The sequence shown here is derived from an EMBL/GenBank/DDBJ whole genome shotgun (WGS) entry which is preliminary data.</text>
</comment>
<reference evidence="2 3" key="1">
    <citation type="submission" date="2018-12" db="EMBL/GenBank/DDBJ databases">
        <title>Venturia inaequalis Genome Resource.</title>
        <authorList>
            <person name="Lichtner F.J."/>
        </authorList>
    </citation>
    <scope>NUCLEOTIDE SEQUENCE [LARGE SCALE GENOMIC DNA]</scope>
    <source>
        <strain evidence="2 3">120213</strain>
    </source>
</reference>
<dbReference type="AlphaFoldDB" id="A0A8H3YRC5"/>
<evidence type="ECO:0008006" key="4">
    <source>
        <dbReference type="Google" id="ProtNLM"/>
    </source>
</evidence>
<accession>A0A8H3YRC5</accession>
<gene>
    <name evidence="2" type="ORF">EG328_006129</name>
</gene>
<sequence length="333" mass="36988">MKLPNLLLALTAFCITDASLNNYSLGDSMAGRPGNSENAPVFSPEKLYLLTVNFHNTFVYPHNLAEANKINSTVFAEDCQGNIDITRTFVGRELNTEYVFGSFAQVGKTNRLNLLGSPQTWNMTHWTGFQNNVNFAVTFQMFMPVLNITLPLEIWTWLSFNSKGEITQYDATFRYIEYYVETILTMGARVLQATSPEVALANLQKALASAICETAEASCTGANTQYASYDACYKLLTSGTIPLGRPYQAGRNTVLCRMIHEPMVNFRPSEHCPHIGPEGGGMCKDDFTYVQKVQAPWSFFTNAPWLPRFSFNFGKIISTGGPFTGPTNATFGK</sequence>
<evidence type="ECO:0000313" key="3">
    <source>
        <dbReference type="Proteomes" id="UP000447873"/>
    </source>
</evidence>
<name>A0A8H3YRC5_VENIN</name>